<keyword evidence="2" id="KW-0812">Transmembrane</keyword>
<dbReference type="InterPro" id="IPR025323">
    <property type="entry name" value="DUF4229"/>
</dbReference>
<evidence type="ECO:0000313" key="3">
    <source>
        <dbReference type="EMBL" id="KAA6436496.1"/>
    </source>
</evidence>
<evidence type="ECO:0000256" key="1">
    <source>
        <dbReference type="SAM" id="MobiDB-lite"/>
    </source>
</evidence>
<dbReference type="Pfam" id="PF14012">
    <property type="entry name" value="DUF4229"/>
    <property type="match status" value="1"/>
</dbReference>
<feature type="compositionally biased region" description="Basic and acidic residues" evidence="1">
    <location>
        <begin position="61"/>
        <end position="71"/>
    </location>
</feature>
<dbReference type="OrthoDB" id="5122218at2"/>
<feature type="compositionally biased region" description="Basic and acidic residues" evidence="1">
    <location>
        <begin position="105"/>
        <end position="114"/>
    </location>
</feature>
<dbReference type="Proteomes" id="UP000323221">
    <property type="component" value="Unassembled WGS sequence"/>
</dbReference>
<evidence type="ECO:0000256" key="2">
    <source>
        <dbReference type="SAM" id="Phobius"/>
    </source>
</evidence>
<feature type="transmembrane region" description="Helical" evidence="2">
    <location>
        <begin position="7"/>
        <end position="24"/>
    </location>
</feature>
<accession>A0A5M8QP44</accession>
<dbReference type="RefSeq" id="WP_146355282.1">
    <property type="nucleotide sequence ID" value="NZ_VOIR01000011.1"/>
</dbReference>
<keyword evidence="4" id="KW-1185">Reference proteome</keyword>
<organism evidence="3 4">
    <name type="scientific">Agrococcus sediminis</name>
    <dbReference type="NCBI Taxonomy" id="2599924"/>
    <lineage>
        <taxon>Bacteria</taxon>
        <taxon>Bacillati</taxon>
        <taxon>Actinomycetota</taxon>
        <taxon>Actinomycetes</taxon>
        <taxon>Micrococcales</taxon>
        <taxon>Microbacteriaceae</taxon>
        <taxon>Agrococcus</taxon>
    </lineage>
</organism>
<feature type="region of interest" description="Disordered" evidence="1">
    <location>
        <begin position="61"/>
        <end position="120"/>
    </location>
</feature>
<gene>
    <name evidence="3" type="ORF">FQ330_03605</name>
</gene>
<dbReference type="EMBL" id="VOIR01000011">
    <property type="protein sequence ID" value="KAA6436496.1"/>
    <property type="molecule type" value="Genomic_DNA"/>
</dbReference>
<sequence length="120" mass="13097">MAPSMRYLLVRAALFLVPFAVLMVAQVLWWLSLIVSLAFAFAASIVFFPKLRDEAAADLQRMREGRRRDGAGPDDADVEDEALDRPAESAPDGEAARATADEPVADARDPRDDPEASAPR</sequence>
<protein>
    <submittedName>
        <fullName evidence="3">DUF4229 domain-containing protein</fullName>
    </submittedName>
</protein>
<evidence type="ECO:0000313" key="4">
    <source>
        <dbReference type="Proteomes" id="UP000323221"/>
    </source>
</evidence>
<reference evidence="3 4" key="1">
    <citation type="submission" date="2019-08" db="EMBL/GenBank/DDBJ databases">
        <title>Agrococcus lahaulensis sp. nov., isolated from a cold desert of the Indian Himalayas.</title>
        <authorList>
            <person name="Qu J.H."/>
        </authorList>
    </citation>
    <scope>NUCLEOTIDE SEQUENCE [LARGE SCALE GENOMIC DNA]</scope>
    <source>
        <strain evidence="3 4">NS18</strain>
    </source>
</reference>
<feature type="transmembrane region" description="Helical" evidence="2">
    <location>
        <begin position="30"/>
        <end position="48"/>
    </location>
</feature>
<proteinExistence type="predicted"/>
<comment type="caution">
    <text evidence="3">The sequence shown here is derived from an EMBL/GenBank/DDBJ whole genome shotgun (WGS) entry which is preliminary data.</text>
</comment>
<feature type="compositionally biased region" description="Acidic residues" evidence="1">
    <location>
        <begin position="72"/>
        <end position="82"/>
    </location>
</feature>
<keyword evidence="2" id="KW-1133">Transmembrane helix</keyword>
<name>A0A5M8QP44_9MICO</name>
<dbReference type="AlphaFoldDB" id="A0A5M8QP44"/>
<keyword evidence="2" id="KW-0472">Membrane</keyword>